<dbReference type="PROSITE" id="PS51186">
    <property type="entry name" value="GNAT"/>
    <property type="match status" value="1"/>
</dbReference>
<gene>
    <name evidence="5" type="ORF">SCOCK_130128</name>
</gene>
<dbReference type="InterPro" id="IPR000182">
    <property type="entry name" value="GNAT_dom"/>
</dbReference>
<keyword evidence="1" id="KW-0808">Transferase</keyword>
<evidence type="ECO:0000313" key="5">
    <source>
        <dbReference type="EMBL" id="CAG6391724.1"/>
    </source>
</evidence>
<dbReference type="AlphaFoldDB" id="A0A9W4GPM1"/>
<accession>A0A9W4GPM1</accession>
<dbReference type="SUPFAM" id="SSF55729">
    <property type="entry name" value="Acyl-CoA N-acyltransferases (Nat)"/>
    <property type="match status" value="1"/>
</dbReference>
<proteinExistence type="predicted"/>
<evidence type="ECO:0000259" key="4">
    <source>
        <dbReference type="PROSITE" id="PS51186"/>
    </source>
</evidence>
<dbReference type="PANTHER" id="PTHR43877">
    <property type="entry name" value="AMINOALKYLPHOSPHONATE N-ACETYLTRANSFERASE-RELATED-RELATED"/>
    <property type="match status" value="1"/>
</dbReference>
<protein>
    <recommendedName>
        <fullName evidence="4">N-acetyltransferase domain-containing protein</fullName>
    </recommendedName>
</protein>
<keyword evidence="2" id="KW-0012">Acyltransferase</keyword>
<evidence type="ECO:0000313" key="6">
    <source>
        <dbReference type="Proteomes" id="UP001152519"/>
    </source>
</evidence>
<organism evidence="5 6">
    <name type="scientific">Actinacidiphila cocklensis</name>
    <dbReference type="NCBI Taxonomy" id="887465"/>
    <lineage>
        <taxon>Bacteria</taxon>
        <taxon>Bacillati</taxon>
        <taxon>Actinomycetota</taxon>
        <taxon>Actinomycetes</taxon>
        <taxon>Kitasatosporales</taxon>
        <taxon>Streptomycetaceae</taxon>
        <taxon>Actinacidiphila</taxon>
    </lineage>
</organism>
<evidence type="ECO:0000256" key="3">
    <source>
        <dbReference type="SAM" id="MobiDB-lite"/>
    </source>
</evidence>
<sequence>MGVHPDEAQGENGAPGHDGAADKQLTAGSRTRRAAWGYTRAELRGRTERPAPTGRGVPPHQVAPTDGPRENRCRPRAAEPYGAAVTDEPFRIRAAAPEDAAAVAHVHIASREVTMPYLPPRRRSDAEVVAWVRDIVMRRAAVWVAVDRGGAVVGYAAVEDDTLDALYLLAGVLRQGIGSALLAAAKAYRPGGLTLAVFQKNTGARAFYARHGFTVVDSNDGSRNMENEPDLTMRWQPVTNSTGTDG</sequence>
<dbReference type="Gene3D" id="3.40.630.30">
    <property type="match status" value="1"/>
</dbReference>
<dbReference type="EMBL" id="CAJSLV010000035">
    <property type="protein sequence ID" value="CAG6391724.1"/>
    <property type="molecule type" value="Genomic_DNA"/>
</dbReference>
<dbReference type="InterPro" id="IPR016181">
    <property type="entry name" value="Acyl_CoA_acyltransferase"/>
</dbReference>
<keyword evidence="6" id="KW-1185">Reference proteome</keyword>
<dbReference type="Pfam" id="PF13508">
    <property type="entry name" value="Acetyltransf_7"/>
    <property type="match status" value="1"/>
</dbReference>
<name>A0A9W4GPM1_9ACTN</name>
<comment type="caution">
    <text evidence="5">The sequence shown here is derived from an EMBL/GenBank/DDBJ whole genome shotgun (WGS) entry which is preliminary data.</text>
</comment>
<dbReference type="Proteomes" id="UP001152519">
    <property type="component" value="Unassembled WGS sequence"/>
</dbReference>
<reference evidence="5" key="1">
    <citation type="submission" date="2021-05" db="EMBL/GenBank/DDBJ databases">
        <authorList>
            <person name="Arsene-Ploetze F."/>
        </authorList>
    </citation>
    <scope>NUCLEOTIDE SEQUENCE</scope>
    <source>
        <strain evidence="5">DSM 42138</strain>
    </source>
</reference>
<feature type="region of interest" description="Disordered" evidence="3">
    <location>
        <begin position="1"/>
        <end position="73"/>
    </location>
</feature>
<feature type="domain" description="N-acetyltransferase" evidence="4">
    <location>
        <begin position="90"/>
        <end position="238"/>
    </location>
</feature>
<evidence type="ECO:0000256" key="2">
    <source>
        <dbReference type="ARBA" id="ARBA00023315"/>
    </source>
</evidence>
<dbReference type="CDD" id="cd04301">
    <property type="entry name" value="NAT_SF"/>
    <property type="match status" value="1"/>
</dbReference>
<dbReference type="InterPro" id="IPR050832">
    <property type="entry name" value="Bact_Acetyltransf"/>
</dbReference>
<evidence type="ECO:0000256" key="1">
    <source>
        <dbReference type="ARBA" id="ARBA00022679"/>
    </source>
</evidence>
<dbReference type="GO" id="GO:0016747">
    <property type="term" value="F:acyltransferase activity, transferring groups other than amino-acyl groups"/>
    <property type="evidence" value="ECO:0007669"/>
    <property type="project" value="InterPro"/>
</dbReference>